<dbReference type="InterPro" id="IPR011009">
    <property type="entry name" value="Kinase-like_dom_sf"/>
</dbReference>
<dbReference type="InterPro" id="IPR003591">
    <property type="entry name" value="Leu-rich_rpt_typical-subtyp"/>
</dbReference>
<keyword evidence="5" id="KW-0547">Nucleotide-binding</keyword>
<evidence type="ECO:0000256" key="9">
    <source>
        <dbReference type="ARBA" id="ARBA00023170"/>
    </source>
</evidence>
<evidence type="ECO:0000256" key="1">
    <source>
        <dbReference type="ARBA" id="ARBA00022614"/>
    </source>
</evidence>
<keyword evidence="3" id="KW-0732">Signal</keyword>
<feature type="transmembrane region" description="Helical" evidence="13">
    <location>
        <begin position="465"/>
        <end position="490"/>
    </location>
</feature>
<dbReference type="InterPro" id="IPR001245">
    <property type="entry name" value="Ser-Thr/Tyr_kinase_cat_dom"/>
</dbReference>
<keyword evidence="10" id="KW-0325">Glycoprotein</keyword>
<sequence length="841" mass="91877">MLTPALIMLVRAITTPPPSSLLLRSPPTEERRRTPPFNSSASPPPTRFYTTFLSTHILCFLPSPVSSAACAVVPGPGGVCFPCSPRRRSSLSLYSNCSHSLPNHLAAPSTSVSSPSPHVAVLKRRFVAGQPSSSSSSSEPWLREFGRSLTVINPGQFVAGLARARCRRSDLAMTRRCAEAAPSLLQVLLALHCGVVFLQCSAASAMGSDVSALMAFKRAIIEDPHSVLSDWTDADGNACDWRGVICSAPQGSVISLKLSNSSLKGFIAPELGQLSFLQELYLDHNLLFATIPKQIGSLRNLRVLDLSVNRLTGPIPSELGGLSSVSVINFHSNGLTGSIPSELGKLQNLVELRLDRNRLKGSIPGSNTPSFSPASNIGSTAHNGLCPSPRLYVGDFSYNFLVGKIPPCLKYLPRSSFQGNCFQDEYSVQQRALQMCISGSTGQRGGTNGFKHPGHNKHEKIQQPIWLLVLEIATGVLLVVFVITGIVTASRSCKLKPSIRISSWNRSKSWSDEITVLIDSDMLKSLPKLSRQELEVACEDFSNIIGSSPETVVYKGTMKDGPEVSVISLCAFEGQWTSHHELFYQNKVLDLARLNHENIAKFLGYCRESDPFSRMLVFEYAPNGTLFEHLHYGEGGQLSWLRRMKIAIGIAQGLRYLHTELQPPFAISELNSNSVYVTEDFTPKLVDFECWKMMFSRQFSRHEKATGHLNSKSPFPGHGDSGEDKQADIQANTFAFGVILLEIISGRLPYCKDKGYLVDWATKYLQQPEEIGKLVDPELSSARSEDLAVLCSVVSRCIDPDPSKRPSMQIITGVLENGIDLSAAAILKESSLAWAELALAL</sequence>
<dbReference type="FunFam" id="3.80.10.10:FF:000101">
    <property type="entry name" value="LRR receptor-like serine/threonine-protein kinase ERECTA"/>
    <property type="match status" value="1"/>
</dbReference>
<dbReference type="PANTHER" id="PTHR46084">
    <property type="entry name" value="PROTEIN MALE DISCOVERER 2"/>
    <property type="match status" value="1"/>
</dbReference>
<dbReference type="InterPro" id="IPR013210">
    <property type="entry name" value="LRR_N_plant-typ"/>
</dbReference>
<evidence type="ECO:0000256" key="3">
    <source>
        <dbReference type="ARBA" id="ARBA00022729"/>
    </source>
</evidence>
<protein>
    <recommendedName>
        <fullName evidence="14">Protein kinase domain-containing protein</fullName>
    </recommendedName>
</protein>
<evidence type="ECO:0000256" key="5">
    <source>
        <dbReference type="ARBA" id="ARBA00022741"/>
    </source>
</evidence>
<dbReference type="SMART" id="SM00369">
    <property type="entry name" value="LRR_TYP"/>
    <property type="match status" value="3"/>
</dbReference>
<keyword evidence="6" id="KW-0067">ATP-binding</keyword>
<proteinExistence type="predicted"/>
<comment type="subcellular location">
    <subcellularLocation>
        <location evidence="11">Endomembrane system</location>
        <topology evidence="11">Single-pass type I membrane protein</topology>
    </subcellularLocation>
</comment>
<dbReference type="PANTHER" id="PTHR46084:SF41">
    <property type="entry name" value="LRR RECEPTOR-LIKE SERINE_THREONINE-PROTEIN KINASE-RELATED"/>
    <property type="match status" value="1"/>
</dbReference>
<dbReference type="GO" id="GO:0012505">
    <property type="term" value="C:endomembrane system"/>
    <property type="evidence" value="ECO:0007669"/>
    <property type="project" value="UniProtKB-SubCell"/>
</dbReference>
<evidence type="ECO:0000256" key="4">
    <source>
        <dbReference type="ARBA" id="ARBA00022737"/>
    </source>
</evidence>
<keyword evidence="1" id="KW-0433">Leucine-rich repeat</keyword>
<dbReference type="Pfam" id="PF08263">
    <property type="entry name" value="LRRNT_2"/>
    <property type="match status" value="1"/>
</dbReference>
<evidence type="ECO:0000259" key="14">
    <source>
        <dbReference type="PROSITE" id="PS50011"/>
    </source>
</evidence>
<keyword evidence="2 13" id="KW-0812">Transmembrane</keyword>
<evidence type="ECO:0000313" key="16">
    <source>
        <dbReference type="Proteomes" id="UP000807115"/>
    </source>
</evidence>
<dbReference type="Pfam" id="PF00560">
    <property type="entry name" value="LRR_1"/>
    <property type="match status" value="1"/>
</dbReference>
<name>A0A921QU03_SORBI</name>
<keyword evidence="7 13" id="KW-1133">Transmembrane helix</keyword>
<dbReference type="InterPro" id="IPR032675">
    <property type="entry name" value="LRR_dom_sf"/>
</dbReference>
<gene>
    <name evidence="15" type="ORF">BDA96_06G296300</name>
</gene>
<dbReference type="FunFam" id="3.30.200.20:FF:000489">
    <property type="entry name" value="Inactive receptor-like serine/threonine-protein kinase"/>
    <property type="match status" value="1"/>
</dbReference>
<keyword evidence="4" id="KW-0677">Repeat</keyword>
<feature type="region of interest" description="Disordered" evidence="12">
    <location>
        <begin position="18"/>
        <end position="43"/>
    </location>
</feature>
<keyword evidence="9" id="KW-0675">Receptor</keyword>
<evidence type="ECO:0000313" key="15">
    <source>
        <dbReference type="EMBL" id="KAG0528179.1"/>
    </source>
</evidence>
<evidence type="ECO:0000256" key="12">
    <source>
        <dbReference type="SAM" id="MobiDB-lite"/>
    </source>
</evidence>
<dbReference type="SUPFAM" id="SSF52058">
    <property type="entry name" value="L domain-like"/>
    <property type="match status" value="1"/>
</dbReference>
<evidence type="ECO:0000256" key="6">
    <source>
        <dbReference type="ARBA" id="ARBA00022840"/>
    </source>
</evidence>
<dbReference type="GO" id="GO:0005524">
    <property type="term" value="F:ATP binding"/>
    <property type="evidence" value="ECO:0007669"/>
    <property type="project" value="UniProtKB-KW"/>
</dbReference>
<dbReference type="PROSITE" id="PS50011">
    <property type="entry name" value="PROTEIN_KINASE_DOM"/>
    <property type="match status" value="1"/>
</dbReference>
<comment type="caution">
    <text evidence="15">The sequence shown here is derived from an EMBL/GenBank/DDBJ whole genome shotgun (WGS) entry which is preliminary data.</text>
</comment>
<dbReference type="EMBL" id="CM027685">
    <property type="protein sequence ID" value="KAG0528179.1"/>
    <property type="molecule type" value="Genomic_DNA"/>
</dbReference>
<dbReference type="Gene3D" id="1.10.510.10">
    <property type="entry name" value="Transferase(Phosphotransferase) domain 1"/>
    <property type="match status" value="1"/>
</dbReference>
<evidence type="ECO:0000256" key="7">
    <source>
        <dbReference type="ARBA" id="ARBA00022989"/>
    </source>
</evidence>
<dbReference type="InterPro" id="IPR001611">
    <property type="entry name" value="Leu-rich_rpt"/>
</dbReference>
<feature type="domain" description="Protein kinase" evidence="14">
    <location>
        <begin position="539"/>
        <end position="819"/>
    </location>
</feature>
<reference evidence="15" key="1">
    <citation type="journal article" date="2019" name="BMC Genomics">
        <title>A new reference genome for Sorghum bicolor reveals high levels of sequence similarity between sweet and grain genotypes: implications for the genetics of sugar metabolism.</title>
        <authorList>
            <person name="Cooper E.A."/>
            <person name="Brenton Z.W."/>
            <person name="Flinn B.S."/>
            <person name="Jenkins J."/>
            <person name="Shu S."/>
            <person name="Flowers D."/>
            <person name="Luo F."/>
            <person name="Wang Y."/>
            <person name="Xia P."/>
            <person name="Barry K."/>
            <person name="Daum C."/>
            <person name="Lipzen A."/>
            <person name="Yoshinaga Y."/>
            <person name="Schmutz J."/>
            <person name="Saski C."/>
            <person name="Vermerris W."/>
            <person name="Kresovich S."/>
        </authorList>
    </citation>
    <scope>NUCLEOTIDE SEQUENCE</scope>
</reference>
<evidence type="ECO:0000256" key="8">
    <source>
        <dbReference type="ARBA" id="ARBA00023136"/>
    </source>
</evidence>
<organism evidence="15 16">
    <name type="scientific">Sorghum bicolor</name>
    <name type="common">Sorghum</name>
    <name type="synonym">Sorghum vulgare</name>
    <dbReference type="NCBI Taxonomy" id="4558"/>
    <lineage>
        <taxon>Eukaryota</taxon>
        <taxon>Viridiplantae</taxon>
        <taxon>Streptophyta</taxon>
        <taxon>Embryophyta</taxon>
        <taxon>Tracheophyta</taxon>
        <taxon>Spermatophyta</taxon>
        <taxon>Magnoliopsida</taxon>
        <taxon>Liliopsida</taxon>
        <taxon>Poales</taxon>
        <taxon>Poaceae</taxon>
        <taxon>PACMAD clade</taxon>
        <taxon>Panicoideae</taxon>
        <taxon>Andropogonodae</taxon>
        <taxon>Andropogoneae</taxon>
        <taxon>Sorghinae</taxon>
        <taxon>Sorghum</taxon>
    </lineage>
</organism>
<dbReference type="Proteomes" id="UP000807115">
    <property type="component" value="Chromosome 6"/>
</dbReference>
<dbReference type="GO" id="GO:0004672">
    <property type="term" value="F:protein kinase activity"/>
    <property type="evidence" value="ECO:0007669"/>
    <property type="project" value="InterPro"/>
</dbReference>
<evidence type="ECO:0000256" key="13">
    <source>
        <dbReference type="SAM" id="Phobius"/>
    </source>
</evidence>
<dbReference type="Pfam" id="PF07714">
    <property type="entry name" value="PK_Tyr_Ser-Thr"/>
    <property type="match status" value="1"/>
</dbReference>
<dbReference type="Gene3D" id="3.80.10.10">
    <property type="entry name" value="Ribonuclease Inhibitor"/>
    <property type="match status" value="1"/>
</dbReference>
<keyword evidence="8 13" id="KW-0472">Membrane</keyword>
<evidence type="ECO:0000256" key="2">
    <source>
        <dbReference type="ARBA" id="ARBA00022692"/>
    </source>
</evidence>
<dbReference type="Gene3D" id="3.30.200.20">
    <property type="entry name" value="Phosphorylase Kinase, domain 1"/>
    <property type="match status" value="1"/>
</dbReference>
<evidence type="ECO:0000256" key="11">
    <source>
        <dbReference type="ARBA" id="ARBA00046288"/>
    </source>
</evidence>
<dbReference type="InterPro" id="IPR000719">
    <property type="entry name" value="Prot_kinase_dom"/>
</dbReference>
<evidence type="ECO:0000256" key="10">
    <source>
        <dbReference type="ARBA" id="ARBA00023180"/>
    </source>
</evidence>
<reference evidence="15" key="2">
    <citation type="submission" date="2020-10" db="EMBL/GenBank/DDBJ databases">
        <authorList>
            <person name="Cooper E.A."/>
            <person name="Brenton Z.W."/>
            <person name="Flinn B.S."/>
            <person name="Jenkins J."/>
            <person name="Shu S."/>
            <person name="Flowers D."/>
            <person name="Luo F."/>
            <person name="Wang Y."/>
            <person name="Xia P."/>
            <person name="Barry K."/>
            <person name="Daum C."/>
            <person name="Lipzen A."/>
            <person name="Yoshinaga Y."/>
            <person name="Schmutz J."/>
            <person name="Saski C."/>
            <person name="Vermerris W."/>
            <person name="Kresovich S."/>
        </authorList>
    </citation>
    <scope>NUCLEOTIDE SEQUENCE</scope>
</reference>
<dbReference type="AlphaFoldDB" id="A0A921QU03"/>
<accession>A0A921QU03</accession>
<dbReference type="SUPFAM" id="SSF56112">
    <property type="entry name" value="Protein kinase-like (PK-like)"/>
    <property type="match status" value="1"/>
</dbReference>